<protein>
    <submittedName>
        <fullName evidence="4">Uncharacterized protein</fullName>
    </submittedName>
</protein>
<proteinExistence type="predicted"/>
<organism evidence="4 5">
    <name type="scientific">Peronospora effusa</name>
    <dbReference type="NCBI Taxonomy" id="542832"/>
    <lineage>
        <taxon>Eukaryota</taxon>
        <taxon>Sar</taxon>
        <taxon>Stramenopiles</taxon>
        <taxon>Oomycota</taxon>
        <taxon>Peronosporomycetes</taxon>
        <taxon>Peronosporales</taxon>
        <taxon>Peronosporaceae</taxon>
        <taxon>Peronospora</taxon>
    </lineage>
</organism>
<keyword evidence="2" id="KW-0677">Repeat</keyword>
<name>A0A3M6VC16_9STRA</name>
<sequence length="321" mass="35567">MGITPKGTGALTIYSLYQRELQTLAVYEKPHGIKCGTFGATASNTRHLATGDYKGVMNIWDVEVADVPLYSTQAHKSIVNAIDGCGGQNSGNGTPEIATCGQDGCVRVWDVRVAEPVVTLAFKEQDIGHDCWTVCFGNSYNNSERCIVSGYENGDVKLFDLRTNSVRWETNCQNGVVHVQFDQKNSEMNKLLVTTLHSNFRVYDLQTLHPEEGFTCITEKAHKSIIWQGHFLPQNRDLFMTSGGNGGLNLYKYHHPLSRTAKDADGRLYGVCGTVELLNSRVLSTQPIVSMDWSPDREGFCALACLDKTVRVYIVTDTNKL</sequence>
<reference evidence="4 5" key="1">
    <citation type="submission" date="2018-06" db="EMBL/GenBank/DDBJ databases">
        <title>Comparative genomics of downy mildews reveals potential adaptations to biotrophy.</title>
        <authorList>
            <person name="Fletcher K."/>
            <person name="Klosterman S.J."/>
            <person name="Derevnina L."/>
            <person name="Martin F."/>
            <person name="Koike S."/>
            <person name="Reyes Chin-Wo S."/>
            <person name="Mou B."/>
            <person name="Michelmore R."/>
        </authorList>
    </citation>
    <scope>NUCLEOTIDE SEQUENCE [LARGE SCALE GENOMIC DNA]</scope>
    <source>
        <strain evidence="4 5">R14</strain>
    </source>
</reference>
<dbReference type="InterPro" id="IPR015943">
    <property type="entry name" value="WD40/YVTN_repeat-like_dom_sf"/>
</dbReference>
<evidence type="ECO:0000313" key="4">
    <source>
        <dbReference type="EMBL" id="RMX64565.1"/>
    </source>
</evidence>
<dbReference type="VEuPathDB" id="FungiDB:DD237_005459"/>
<evidence type="ECO:0000256" key="2">
    <source>
        <dbReference type="ARBA" id="ARBA00022737"/>
    </source>
</evidence>
<gene>
    <name evidence="4" type="ORF">DD238_005537</name>
</gene>
<dbReference type="SMART" id="SM00320">
    <property type="entry name" value="WD40"/>
    <property type="match status" value="5"/>
</dbReference>
<dbReference type="InterPro" id="IPR001680">
    <property type="entry name" value="WD40_rpt"/>
</dbReference>
<dbReference type="InterPro" id="IPR036322">
    <property type="entry name" value="WD40_repeat_dom_sf"/>
</dbReference>
<evidence type="ECO:0000313" key="5">
    <source>
        <dbReference type="Proteomes" id="UP000282087"/>
    </source>
</evidence>
<dbReference type="PANTHER" id="PTHR10971">
    <property type="entry name" value="MRNA EXPORT FACTOR AND BUB3"/>
    <property type="match status" value="1"/>
</dbReference>
<feature type="repeat" description="WD" evidence="3">
    <location>
        <begin position="97"/>
        <end position="119"/>
    </location>
</feature>
<comment type="caution">
    <text evidence="4">The sequence shown here is derived from an EMBL/GenBank/DDBJ whole genome shotgun (WGS) entry which is preliminary data.</text>
</comment>
<dbReference type="STRING" id="542832.A0A3M6VC16"/>
<dbReference type="AlphaFoldDB" id="A0A3M6VC16"/>
<dbReference type="Proteomes" id="UP000282087">
    <property type="component" value="Unassembled WGS sequence"/>
</dbReference>
<accession>A0A3M6VC16</accession>
<dbReference type="Pfam" id="PF00400">
    <property type="entry name" value="WD40"/>
    <property type="match status" value="1"/>
</dbReference>
<keyword evidence="5" id="KW-1185">Reference proteome</keyword>
<keyword evidence="1 3" id="KW-0853">WD repeat</keyword>
<evidence type="ECO:0000256" key="3">
    <source>
        <dbReference type="PROSITE-ProRule" id="PRU00221"/>
    </source>
</evidence>
<dbReference type="SUPFAM" id="SSF50978">
    <property type="entry name" value="WD40 repeat-like"/>
    <property type="match status" value="1"/>
</dbReference>
<evidence type="ECO:0000256" key="1">
    <source>
        <dbReference type="ARBA" id="ARBA00022574"/>
    </source>
</evidence>
<dbReference type="Gene3D" id="2.130.10.10">
    <property type="entry name" value="YVTN repeat-like/Quinoprotein amine dehydrogenase"/>
    <property type="match status" value="1"/>
</dbReference>
<dbReference type="EMBL" id="QLLG01000302">
    <property type="protein sequence ID" value="RMX64565.1"/>
    <property type="molecule type" value="Genomic_DNA"/>
</dbReference>
<dbReference type="PROSITE" id="PS50082">
    <property type="entry name" value="WD_REPEATS_2"/>
    <property type="match status" value="1"/>
</dbReference>